<keyword evidence="3" id="KW-1185">Reference proteome</keyword>
<dbReference type="AlphaFoldDB" id="A0A226DSH9"/>
<evidence type="ECO:0000256" key="1">
    <source>
        <dbReference type="SAM" id="Phobius"/>
    </source>
</evidence>
<evidence type="ECO:0000313" key="2">
    <source>
        <dbReference type="EMBL" id="OXA48169.1"/>
    </source>
</evidence>
<accession>A0A226DSH9</accession>
<feature type="transmembrane region" description="Helical" evidence="1">
    <location>
        <begin position="100"/>
        <end position="119"/>
    </location>
</feature>
<protein>
    <submittedName>
        <fullName evidence="2">Uncharacterized protein</fullName>
    </submittedName>
</protein>
<dbReference type="Proteomes" id="UP000198287">
    <property type="component" value="Unassembled WGS sequence"/>
</dbReference>
<name>A0A226DSH9_FOLCA</name>
<keyword evidence="1" id="KW-0472">Membrane</keyword>
<sequence>MNFVFLLKPCAPQYFYSAWPYQSSKLAFLFFIGFEFYTKTINLIATMLSQAWFLCSVVFEYTILCMIRKSKDSVTTRMSYYRYINLINILHNECYLTHMLPVRIFLFGCMTVTSGFVAVRLLHNVPIVEQIIVLQFLATMLIFPSVILGLSGKVLKGSADLKKELEQSISIQKRSKLHGKMLKSLKPFGIRIAPIQAVHSYGFPVYLENVVSGFTTFLVNYSHLG</sequence>
<feature type="transmembrane region" description="Helical" evidence="1">
    <location>
        <begin position="131"/>
        <end position="155"/>
    </location>
</feature>
<comment type="caution">
    <text evidence="2">The sequence shown here is derived from an EMBL/GenBank/DDBJ whole genome shotgun (WGS) entry which is preliminary data.</text>
</comment>
<proteinExistence type="predicted"/>
<reference evidence="2 3" key="1">
    <citation type="submission" date="2015-12" db="EMBL/GenBank/DDBJ databases">
        <title>The genome of Folsomia candida.</title>
        <authorList>
            <person name="Faddeeva A."/>
            <person name="Derks M.F."/>
            <person name="Anvar Y."/>
            <person name="Smit S."/>
            <person name="Van Straalen N."/>
            <person name="Roelofs D."/>
        </authorList>
    </citation>
    <scope>NUCLEOTIDE SEQUENCE [LARGE SCALE GENOMIC DNA]</scope>
    <source>
        <strain evidence="2 3">VU population</strain>
        <tissue evidence="2">Whole body</tissue>
    </source>
</reference>
<keyword evidence="1" id="KW-1133">Transmembrane helix</keyword>
<feature type="transmembrane region" description="Helical" evidence="1">
    <location>
        <begin position="26"/>
        <end position="45"/>
    </location>
</feature>
<evidence type="ECO:0000313" key="3">
    <source>
        <dbReference type="Proteomes" id="UP000198287"/>
    </source>
</evidence>
<gene>
    <name evidence="2" type="ORF">Fcan01_16888</name>
</gene>
<organism evidence="2 3">
    <name type="scientific">Folsomia candida</name>
    <name type="common">Springtail</name>
    <dbReference type="NCBI Taxonomy" id="158441"/>
    <lineage>
        <taxon>Eukaryota</taxon>
        <taxon>Metazoa</taxon>
        <taxon>Ecdysozoa</taxon>
        <taxon>Arthropoda</taxon>
        <taxon>Hexapoda</taxon>
        <taxon>Collembola</taxon>
        <taxon>Entomobryomorpha</taxon>
        <taxon>Isotomoidea</taxon>
        <taxon>Isotomidae</taxon>
        <taxon>Proisotominae</taxon>
        <taxon>Folsomia</taxon>
    </lineage>
</organism>
<dbReference type="EMBL" id="LNIX01000012">
    <property type="protein sequence ID" value="OXA48169.1"/>
    <property type="molecule type" value="Genomic_DNA"/>
</dbReference>
<keyword evidence="1" id="KW-0812">Transmembrane</keyword>